<dbReference type="EMBL" id="JBGFUD010003007">
    <property type="protein sequence ID" value="MFH4978232.1"/>
    <property type="molecule type" value="Genomic_DNA"/>
</dbReference>
<accession>A0ABD6ENV7</accession>
<sequence>GNLYCPGDVFTNRFERCGLLFKAVMYPQKEKDWKGMAVIDGQRYVFSATKFYFPSEAERTDGQGFQISDLISC</sequence>
<comment type="caution">
    <text evidence="1">The sequence shown here is derived from an EMBL/GenBank/DDBJ whole genome shotgun (WGS) entry which is preliminary data.</text>
</comment>
<proteinExistence type="predicted"/>
<protein>
    <submittedName>
        <fullName evidence="1">Uncharacterized protein</fullName>
    </submittedName>
</protein>
<reference evidence="1 2" key="1">
    <citation type="submission" date="2024-08" db="EMBL/GenBank/DDBJ databases">
        <title>Gnathostoma spinigerum genome.</title>
        <authorList>
            <person name="Gonzalez-Bertolin B."/>
            <person name="Monzon S."/>
            <person name="Zaballos A."/>
            <person name="Jimenez P."/>
            <person name="Dekumyoy P."/>
            <person name="Varona S."/>
            <person name="Cuesta I."/>
            <person name="Sumanam S."/>
            <person name="Adisakwattana P."/>
            <person name="Gasser R.B."/>
            <person name="Hernandez-Gonzalez A."/>
            <person name="Young N.D."/>
            <person name="Perteguer M.J."/>
        </authorList>
    </citation>
    <scope>NUCLEOTIDE SEQUENCE [LARGE SCALE GENOMIC DNA]</scope>
    <source>
        <strain evidence="1">AL3</strain>
        <tissue evidence="1">Liver</tissue>
    </source>
</reference>
<organism evidence="1 2">
    <name type="scientific">Gnathostoma spinigerum</name>
    <dbReference type="NCBI Taxonomy" id="75299"/>
    <lineage>
        <taxon>Eukaryota</taxon>
        <taxon>Metazoa</taxon>
        <taxon>Ecdysozoa</taxon>
        <taxon>Nematoda</taxon>
        <taxon>Chromadorea</taxon>
        <taxon>Rhabditida</taxon>
        <taxon>Spirurina</taxon>
        <taxon>Gnathostomatomorpha</taxon>
        <taxon>Gnathostomatoidea</taxon>
        <taxon>Gnathostomatidae</taxon>
        <taxon>Gnathostoma</taxon>
    </lineage>
</organism>
<feature type="non-terminal residue" evidence="1">
    <location>
        <position position="1"/>
    </location>
</feature>
<gene>
    <name evidence="1" type="ORF">AB6A40_004941</name>
</gene>
<dbReference type="AlphaFoldDB" id="A0ABD6ENV7"/>
<evidence type="ECO:0000313" key="1">
    <source>
        <dbReference type="EMBL" id="MFH4978232.1"/>
    </source>
</evidence>
<name>A0ABD6ENV7_9BILA</name>
<dbReference type="Proteomes" id="UP001608902">
    <property type="component" value="Unassembled WGS sequence"/>
</dbReference>
<evidence type="ECO:0000313" key="2">
    <source>
        <dbReference type="Proteomes" id="UP001608902"/>
    </source>
</evidence>
<keyword evidence="2" id="KW-1185">Reference proteome</keyword>